<dbReference type="AlphaFoldDB" id="A0A9W6XY65"/>
<name>A0A9W6XY65_9STRA</name>
<dbReference type="Proteomes" id="UP001165121">
    <property type="component" value="Unassembled WGS sequence"/>
</dbReference>
<evidence type="ECO:0000313" key="2">
    <source>
        <dbReference type="Proteomes" id="UP001165121"/>
    </source>
</evidence>
<evidence type="ECO:0000313" key="1">
    <source>
        <dbReference type="EMBL" id="GMF48401.1"/>
    </source>
</evidence>
<organism evidence="1 2">
    <name type="scientific">Phytophthora fragariaefolia</name>
    <dbReference type="NCBI Taxonomy" id="1490495"/>
    <lineage>
        <taxon>Eukaryota</taxon>
        <taxon>Sar</taxon>
        <taxon>Stramenopiles</taxon>
        <taxon>Oomycota</taxon>
        <taxon>Peronosporomycetes</taxon>
        <taxon>Peronosporales</taxon>
        <taxon>Peronosporaceae</taxon>
        <taxon>Phytophthora</taxon>
    </lineage>
</organism>
<reference evidence="1" key="1">
    <citation type="submission" date="2023-04" db="EMBL/GenBank/DDBJ databases">
        <title>Phytophthora fragariaefolia NBRC 109709.</title>
        <authorList>
            <person name="Ichikawa N."/>
            <person name="Sato H."/>
            <person name="Tonouchi N."/>
        </authorList>
    </citation>
    <scope>NUCLEOTIDE SEQUENCE</scope>
    <source>
        <strain evidence="1">NBRC 109709</strain>
    </source>
</reference>
<protein>
    <submittedName>
        <fullName evidence="1">Unnamed protein product</fullName>
    </submittedName>
</protein>
<comment type="caution">
    <text evidence="1">The sequence shown here is derived from an EMBL/GenBank/DDBJ whole genome shotgun (WGS) entry which is preliminary data.</text>
</comment>
<keyword evidence="2" id="KW-1185">Reference proteome</keyword>
<dbReference type="EMBL" id="BSXT01002332">
    <property type="protein sequence ID" value="GMF48401.1"/>
    <property type="molecule type" value="Genomic_DNA"/>
</dbReference>
<sequence length="120" mass="13271">MLRKLRNFRPGTGFKLKASSHHQVTGWIKSALQNLPSTAVVNGFVKVKLIERSLTTVRTDNVLPEPQWEEIVRLERELNVEHDALASHPPAKNIEVISASVAAANTPVDPESDIPSSKEN</sequence>
<proteinExistence type="predicted"/>
<gene>
    <name evidence="1" type="ORF">Pfra01_001868900</name>
</gene>
<accession>A0A9W6XY65</accession>